<evidence type="ECO:0000313" key="4">
    <source>
        <dbReference type="Proteomes" id="UP001249851"/>
    </source>
</evidence>
<dbReference type="AlphaFoldDB" id="A0AAD9Q1C7"/>
<feature type="compositionally biased region" description="Polar residues" evidence="1">
    <location>
        <begin position="282"/>
        <end position="292"/>
    </location>
</feature>
<dbReference type="Proteomes" id="UP001249851">
    <property type="component" value="Unassembled WGS sequence"/>
</dbReference>
<sequence length="303" mass="34934">MVFHEITNRSNAGKSRRKSKTVLDECFKKLSAMLPYSDAVLSAGKEYANLQEVYEALQRHEVKGMLIDAFTVGSKKELFNRRDIRISKLLDYSSAYGVALGGEAKKLQKCFQKFVSEQRSEIYRILQNNVDTIEVSNKSLTVERSKSLFDPSFPTYVNTVIICAVLLGIMLLVGAKFELVKKMGWIKLRRKGKQDQMLPRRLELMRNKAELKSEMSRIVAMFRINCMRRINALKQKHRRELLNLARLKRHTESELIQKGSFRRDTLFQRSLGGSRRQEHSSNGHAKQASTRTKLLADEMETIV</sequence>
<protein>
    <submittedName>
        <fullName evidence="3">Uncharacterized protein</fullName>
    </submittedName>
</protein>
<dbReference type="EMBL" id="JARQWQ010000086">
    <property type="protein sequence ID" value="KAK2552535.1"/>
    <property type="molecule type" value="Genomic_DNA"/>
</dbReference>
<keyword evidence="2" id="KW-1133">Transmembrane helix</keyword>
<feature type="region of interest" description="Disordered" evidence="1">
    <location>
        <begin position="269"/>
        <end position="297"/>
    </location>
</feature>
<evidence type="ECO:0000256" key="2">
    <source>
        <dbReference type="SAM" id="Phobius"/>
    </source>
</evidence>
<keyword evidence="2" id="KW-0472">Membrane</keyword>
<evidence type="ECO:0000256" key="1">
    <source>
        <dbReference type="SAM" id="MobiDB-lite"/>
    </source>
</evidence>
<gene>
    <name evidence="3" type="ORF">P5673_026386</name>
</gene>
<proteinExistence type="predicted"/>
<accession>A0AAD9Q1C7</accession>
<comment type="caution">
    <text evidence="3">The sequence shown here is derived from an EMBL/GenBank/DDBJ whole genome shotgun (WGS) entry which is preliminary data.</text>
</comment>
<name>A0AAD9Q1C7_ACRCE</name>
<feature type="transmembrane region" description="Helical" evidence="2">
    <location>
        <begin position="156"/>
        <end position="180"/>
    </location>
</feature>
<keyword evidence="4" id="KW-1185">Reference proteome</keyword>
<organism evidence="3 4">
    <name type="scientific">Acropora cervicornis</name>
    <name type="common">Staghorn coral</name>
    <dbReference type="NCBI Taxonomy" id="6130"/>
    <lineage>
        <taxon>Eukaryota</taxon>
        <taxon>Metazoa</taxon>
        <taxon>Cnidaria</taxon>
        <taxon>Anthozoa</taxon>
        <taxon>Hexacorallia</taxon>
        <taxon>Scleractinia</taxon>
        <taxon>Astrocoeniina</taxon>
        <taxon>Acroporidae</taxon>
        <taxon>Acropora</taxon>
    </lineage>
</organism>
<reference evidence="3" key="2">
    <citation type="journal article" date="2023" name="Science">
        <title>Genomic signatures of disease resistance in endangered staghorn corals.</title>
        <authorList>
            <person name="Vollmer S.V."/>
            <person name="Selwyn J.D."/>
            <person name="Despard B.A."/>
            <person name="Roesel C.L."/>
        </authorList>
    </citation>
    <scope>NUCLEOTIDE SEQUENCE</scope>
    <source>
        <strain evidence="3">K2</strain>
    </source>
</reference>
<keyword evidence="2" id="KW-0812">Transmembrane</keyword>
<reference evidence="3" key="1">
    <citation type="journal article" date="2023" name="G3 (Bethesda)">
        <title>Whole genome assembly and annotation of the endangered Caribbean coral Acropora cervicornis.</title>
        <authorList>
            <person name="Selwyn J.D."/>
            <person name="Vollmer S.V."/>
        </authorList>
    </citation>
    <scope>NUCLEOTIDE SEQUENCE</scope>
    <source>
        <strain evidence="3">K2</strain>
    </source>
</reference>
<evidence type="ECO:0000313" key="3">
    <source>
        <dbReference type="EMBL" id="KAK2552535.1"/>
    </source>
</evidence>